<evidence type="ECO:0000313" key="1">
    <source>
        <dbReference type="EMBL" id="ASV76464.1"/>
    </source>
</evidence>
<organism evidence="1 2">
    <name type="scientific">Thermogutta terrifontis</name>
    <dbReference type="NCBI Taxonomy" id="1331910"/>
    <lineage>
        <taxon>Bacteria</taxon>
        <taxon>Pseudomonadati</taxon>
        <taxon>Planctomycetota</taxon>
        <taxon>Planctomycetia</taxon>
        <taxon>Pirellulales</taxon>
        <taxon>Thermoguttaceae</taxon>
        <taxon>Thermogutta</taxon>
    </lineage>
</organism>
<keyword evidence="2" id="KW-1185">Reference proteome</keyword>
<name>A0A286RKJ4_9BACT</name>
<dbReference type="EMBL" id="CP018477">
    <property type="protein sequence ID" value="ASV76464.1"/>
    <property type="molecule type" value="Genomic_DNA"/>
</dbReference>
<dbReference type="Proteomes" id="UP000215086">
    <property type="component" value="Chromosome"/>
</dbReference>
<accession>A0A286RKJ4</accession>
<reference evidence="1 2" key="1">
    <citation type="journal article" name="Front. Microbiol.">
        <title>Sugar Metabolism of the First Thermophilic Planctomycete Thermogutta terrifontis: Comparative Genomic and Transcriptomic Approaches.</title>
        <authorList>
            <person name="Elcheninov A.G."/>
            <person name="Menzel P."/>
            <person name="Gudbergsdottir S.R."/>
            <person name="Slesarev A.I."/>
            <person name="Kadnikov V.V."/>
            <person name="Krogh A."/>
            <person name="Bonch-Osmolovskaya E.A."/>
            <person name="Peng X."/>
            <person name="Kublanov I.V."/>
        </authorList>
    </citation>
    <scope>NUCLEOTIDE SEQUENCE [LARGE SCALE GENOMIC DNA]</scope>
    <source>
        <strain evidence="1 2">R1</strain>
    </source>
</reference>
<proteinExistence type="predicted"/>
<dbReference type="KEGG" id="ttf:THTE_3863"/>
<sequence>MNNQAPILCERGRLFCRFRVGLKLFLPPRDHLNQPIVC</sequence>
<dbReference type="AlphaFoldDB" id="A0A286RKJ4"/>
<protein>
    <submittedName>
        <fullName evidence="1">Uncharacterized protein</fullName>
    </submittedName>
</protein>
<evidence type="ECO:0000313" key="2">
    <source>
        <dbReference type="Proteomes" id="UP000215086"/>
    </source>
</evidence>
<gene>
    <name evidence="1" type="ORF">THTE_3863</name>
</gene>